<evidence type="ECO:0000313" key="2">
    <source>
        <dbReference type="EMBL" id="WEK45276.1"/>
    </source>
</evidence>
<evidence type="ECO:0000313" key="3">
    <source>
        <dbReference type="Proteomes" id="UP001218362"/>
    </source>
</evidence>
<feature type="compositionally biased region" description="Pro residues" evidence="1">
    <location>
        <begin position="32"/>
        <end position="46"/>
    </location>
</feature>
<dbReference type="KEGG" id="acob:P0Y56_09530"/>
<dbReference type="AlphaFoldDB" id="A0AAJ5X663"/>
<evidence type="ECO:0000256" key="1">
    <source>
        <dbReference type="SAM" id="MobiDB-lite"/>
    </source>
</evidence>
<dbReference type="EMBL" id="CP119316">
    <property type="protein sequence ID" value="WEK45276.1"/>
    <property type="molecule type" value="Genomic_DNA"/>
</dbReference>
<organism evidence="2 3">
    <name type="scientific">Candidatus Andeanibacterium colombiense</name>
    <dbReference type="NCBI Taxonomy" id="3121345"/>
    <lineage>
        <taxon>Bacteria</taxon>
        <taxon>Pseudomonadati</taxon>
        <taxon>Pseudomonadota</taxon>
        <taxon>Alphaproteobacteria</taxon>
        <taxon>Sphingomonadales</taxon>
        <taxon>Sphingomonadaceae</taxon>
        <taxon>Candidatus Andeanibacterium</taxon>
    </lineage>
</organism>
<name>A0AAJ5X663_9SPHN</name>
<sequence>MIDRYPGMTRYPALLACALLAACSSGKKDEAPPTPSPSASPAPAPSPSRIFTYTSLENCPVLESNPDEAGYYLSECKGEGGYRLQVAESDLRQTVTVIAPGGAKTALDLSAVTGGGFSTLGKKVEWRGALKDGVFAPDALILRHAVVTDPEGERTVSYLVAITLVPAPCPVARIDPGPQQNEQARVAADAAGACLKGSA</sequence>
<protein>
    <recommendedName>
        <fullName evidence="4">Lipoprotein</fullName>
    </recommendedName>
</protein>
<gene>
    <name evidence="2" type="ORF">P0Y56_09530</name>
</gene>
<dbReference type="Proteomes" id="UP001218362">
    <property type="component" value="Chromosome"/>
</dbReference>
<reference evidence="2" key="1">
    <citation type="submission" date="2023-03" db="EMBL/GenBank/DDBJ databases">
        <title>Andean soil-derived lignocellulolytic bacterial consortium as a source of novel taxa and putative plastic-active enzymes.</title>
        <authorList>
            <person name="Diaz-Garcia L."/>
            <person name="Chuvochina M."/>
            <person name="Feuerriegel G."/>
            <person name="Bunk B."/>
            <person name="Sproer C."/>
            <person name="Streit W.R."/>
            <person name="Rodriguez L.M."/>
            <person name="Overmann J."/>
            <person name="Jimenez D.J."/>
        </authorList>
    </citation>
    <scope>NUCLEOTIDE SEQUENCE</scope>
    <source>
        <strain evidence="2">MAG 26</strain>
    </source>
</reference>
<feature type="region of interest" description="Disordered" evidence="1">
    <location>
        <begin position="28"/>
        <end position="47"/>
    </location>
</feature>
<accession>A0AAJ5X663</accession>
<evidence type="ECO:0008006" key="4">
    <source>
        <dbReference type="Google" id="ProtNLM"/>
    </source>
</evidence>
<proteinExistence type="predicted"/>
<dbReference type="PROSITE" id="PS51257">
    <property type="entry name" value="PROKAR_LIPOPROTEIN"/>
    <property type="match status" value="1"/>
</dbReference>